<protein>
    <submittedName>
        <fullName evidence="1">Uncharacterized protein</fullName>
    </submittedName>
</protein>
<reference evidence="1" key="2">
    <citation type="submission" date="2021-02" db="EMBL/GenBank/DDBJ databases">
        <authorList>
            <person name="Kimball J.A."/>
            <person name="Haas M.W."/>
            <person name="Macchietto M."/>
            <person name="Kono T."/>
            <person name="Duquette J."/>
            <person name="Shao M."/>
        </authorList>
    </citation>
    <scope>NUCLEOTIDE SEQUENCE</scope>
    <source>
        <tissue evidence="1">Fresh leaf tissue</tissue>
    </source>
</reference>
<evidence type="ECO:0000313" key="2">
    <source>
        <dbReference type="Proteomes" id="UP000729402"/>
    </source>
</evidence>
<evidence type="ECO:0000313" key="1">
    <source>
        <dbReference type="EMBL" id="KAG8048528.1"/>
    </source>
</evidence>
<name>A0A8J5VIF0_ZIZPA</name>
<organism evidence="1 2">
    <name type="scientific">Zizania palustris</name>
    <name type="common">Northern wild rice</name>
    <dbReference type="NCBI Taxonomy" id="103762"/>
    <lineage>
        <taxon>Eukaryota</taxon>
        <taxon>Viridiplantae</taxon>
        <taxon>Streptophyta</taxon>
        <taxon>Embryophyta</taxon>
        <taxon>Tracheophyta</taxon>
        <taxon>Spermatophyta</taxon>
        <taxon>Magnoliopsida</taxon>
        <taxon>Liliopsida</taxon>
        <taxon>Poales</taxon>
        <taxon>Poaceae</taxon>
        <taxon>BOP clade</taxon>
        <taxon>Oryzoideae</taxon>
        <taxon>Oryzeae</taxon>
        <taxon>Zizaniinae</taxon>
        <taxon>Zizania</taxon>
    </lineage>
</organism>
<accession>A0A8J5VIF0</accession>
<gene>
    <name evidence="1" type="ORF">GUJ93_ZPchr0009g633</name>
</gene>
<keyword evidence="2" id="KW-1185">Reference proteome</keyword>
<sequence length="89" mass="9515">MKPSIDVEDAEIQTKPTTEIWHVKQKETTAYQTQEKKFTAGASVHGKAIAASVSSFTGAIARPGRILPCQKLLSLLAANTHSMESGTSS</sequence>
<comment type="caution">
    <text evidence="1">The sequence shown here is derived from an EMBL/GenBank/DDBJ whole genome shotgun (WGS) entry which is preliminary data.</text>
</comment>
<dbReference type="Proteomes" id="UP000729402">
    <property type="component" value="Unassembled WGS sequence"/>
</dbReference>
<dbReference type="EMBL" id="JAAALK010000289">
    <property type="protein sequence ID" value="KAG8048528.1"/>
    <property type="molecule type" value="Genomic_DNA"/>
</dbReference>
<proteinExistence type="predicted"/>
<dbReference type="AlphaFoldDB" id="A0A8J5VIF0"/>
<reference evidence="1" key="1">
    <citation type="journal article" date="2021" name="bioRxiv">
        <title>Whole Genome Assembly and Annotation of Northern Wild Rice, Zizania palustris L., Supports a Whole Genome Duplication in the Zizania Genus.</title>
        <authorList>
            <person name="Haas M."/>
            <person name="Kono T."/>
            <person name="Macchietto M."/>
            <person name="Millas R."/>
            <person name="McGilp L."/>
            <person name="Shao M."/>
            <person name="Duquette J."/>
            <person name="Hirsch C.N."/>
            <person name="Kimball J."/>
        </authorList>
    </citation>
    <scope>NUCLEOTIDE SEQUENCE</scope>
    <source>
        <tissue evidence="1">Fresh leaf tissue</tissue>
    </source>
</reference>